<keyword evidence="1" id="KW-0812">Transmembrane</keyword>
<sequence>MLSNLTAFYFLVILGIARIILFLSRTLHNAP</sequence>
<comment type="caution">
    <text evidence="2">The sequence shown here is derived from an EMBL/GenBank/DDBJ whole genome shotgun (WGS) entry which is preliminary data.</text>
</comment>
<keyword evidence="1" id="KW-0472">Membrane</keyword>
<evidence type="ECO:0000313" key="2">
    <source>
        <dbReference type="EMBL" id="KAA6349659.1"/>
    </source>
</evidence>
<name>A0A5J4STY6_9ZZZZ</name>
<organism evidence="2">
    <name type="scientific">termite gut metagenome</name>
    <dbReference type="NCBI Taxonomy" id="433724"/>
    <lineage>
        <taxon>unclassified sequences</taxon>
        <taxon>metagenomes</taxon>
        <taxon>organismal metagenomes</taxon>
    </lineage>
</organism>
<evidence type="ECO:0000256" key="1">
    <source>
        <dbReference type="SAM" id="Phobius"/>
    </source>
</evidence>
<gene>
    <name evidence="2" type="ORF">EZS27_002897</name>
</gene>
<feature type="transmembrane region" description="Helical" evidence="1">
    <location>
        <begin position="6"/>
        <end position="24"/>
    </location>
</feature>
<proteinExistence type="predicted"/>
<accession>A0A5J4STY6</accession>
<dbReference type="EMBL" id="SNRY01000042">
    <property type="protein sequence ID" value="KAA6349659.1"/>
    <property type="molecule type" value="Genomic_DNA"/>
</dbReference>
<reference evidence="2" key="1">
    <citation type="submission" date="2019-03" db="EMBL/GenBank/DDBJ databases">
        <title>Single cell metagenomics reveals metabolic interactions within the superorganism composed of flagellate Streblomastix strix and complex community of Bacteroidetes bacteria on its surface.</title>
        <authorList>
            <person name="Treitli S.C."/>
            <person name="Kolisko M."/>
            <person name="Husnik F."/>
            <person name="Keeling P."/>
            <person name="Hampl V."/>
        </authorList>
    </citation>
    <scope>NUCLEOTIDE SEQUENCE</scope>
    <source>
        <strain evidence="2">STM</strain>
    </source>
</reference>
<protein>
    <submittedName>
        <fullName evidence="2">Uncharacterized protein</fullName>
    </submittedName>
</protein>
<keyword evidence="1" id="KW-1133">Transmembrane helix</keyword>
<dbReference type="AlphaFoldDB" id="A0A5J4STY6"/>